<reference evidence="2 3" key="1">
    <citation type="submission" date="2019-08" db="EMBL/GenBank/DDBJ databases">
        <title>Microbe sample from Colwellia echini.</title>
        <authorList>
            <person name="Christiansen L."/>
            <person name="Pathiraja D."/>
            <person name="Schultz-Johansen M."/>
            <person name="Choi I.-G."/>
            <person name="Stougaard P."/>
        </authorList>
    </citation>
    <scope>NUCLEOTIDE SEQUENCE [LARGE SCALE GENOMIC DNA]</scope>
    <source>
        <strain evidence="2 3">A3</strain>
    </source>
</reference>
<evidence type="ECO:0000259" key="1">
    <source>
        <dbReference type="PROSITE" id="PS51833"/>
    </source>
</evidence>
<evidence type="ECO:0000313" key="2">
    <source>
        <dbReference type="EMBL" id="TYK66047.1"/>
    </source>
</evidence>
<comment type="caution">
    <text evidence="2">The sequence shown here is derived from an EMBL/GenBank/DDBJ whole genome shotgun (WGS) entry which is preliminary data.</text>
</comment>
<dbReference type="Pfam" id="PF08668">
    <property type="entry name" value="HDOD"/>
    <property type="match status" value="1"/>
</dbReference>
<proteinExistence type="predicted"/>
<protein>
    <submittedName>
        <fullName evidence="2">HDOD domain-containing protein</fullName>
    </submittedName>
</protein>
<dbReference type="PROSITE" id="PS51833">
    <property type="entry name" value="HDOD"/>
    <property type="match status" value="1"/>
</dbReference>
<dbReference type="Gene3D" id="1.10.3210.10">
    <property type="entry name" value="Hypothetical protein af1432"/>
    <property type="match status" value="1"/>
</dbReference>
<dbReference type="EMBL" id="PJAI02000006">
    <property type="protein sequence ID" value="TYK66047.1"/>
    <property type="molecule type" value="Genomic_DNA"/>
</dbReference>
<dbReference type="PANTHER" id="PTHR33525:SF3">
    <property type="entry name" value="RIBONUCLEASE Y"/>
    <property type="match status" value="1"/>
</dbReference>
<dbReference type="InterPro" id="IPR013976">
    <property type="entry name" value="HDOD"/>
</dbReference>
<evidence type="ECO:0000313" key="3">
    <source>
        <dbReference type="Proteomes" id="UP000815846"/>
    </source>
</evidence>
<gene>
    <name evidence="2" type="ORF">CWS31_007200</name>
</gene>
<keyword evidence="3" id="KW-1185">Reference proteome</keyword>
<dbReference type="InterPro" id="IPR052340">
    <property type="entry name" value="RNase_Y/CdgJ"/>
</dbReference>
<dbReference type="RefSeq" id="WP_101345466.1">
    <property type="nucleotide sequence ID" value="NZ_PJAI02000006.1"/>
</dbReference>
<feature type="domain" description="HDOD" evidence="1">
    <location>
        <begin position="13"/>
        <end position="206"/>
    </location>
</feature>
<accession>A0ABY3MXV8</accession>
<name>A0ABY3MXV8_9GAMM</name>
<dbReference type="Proteomes" id="UP000815846">
    <property type="component" value="Unassembled WGS sequence"/>
</dbReference>
<sequence>MTVDDYVEQASEIFVLSDSFFRIRELIDDETTTIDDIAEVILLDPALTASVLKLSNSPFFNYPGKIDTISKAVLVLGITEVYNLVIAYFTTEAFKNIEAAQAYLDTFWIRCVDCALLMKYLGSTLGIAHSERLFILGLLHNLGELVVHQVDPVKQFDCESNDINLLPWVQQQNILGFTLGECSAGLLKEWQLPYSIFSAIRDQDLEDLNQYPVETQLLYIAKRVMSKIQIFKDQDISYSDLISEELLTELCIDNAMLDNAVAYCDLERITLLGILNPNAVMLY</sequence>
<dbReference type="PANTHER" id="PTHR33525">
    <property type="match status" value="1"/>
</dbReference>
<dbReference type="SUPFAM" id="SSF109604">
    <property type="entry name" value="HD-domain/PDEase-like"/>
    <property type="match status" value="1"/>
</dbReference>
<organism evidence="2 3">
    <name type="scientific">Colwellia echini</name>
    <dbReference type="NCBI Taxonomy" id="1982103"/>
    <lineage>
        <taxon>Bacteria</taxon>
        <taxon>Pseudomonadati</taxon>
        <taxon>Pseudomonadota</taxon>
        <taxon>Gammaproteobacteria</taxon>
        <taxon>Alteromonadales</taxon>
        <taxon>Colwelliaceae</taxon>
        <taxon>Colwellia</taxon>
    </lineage>
</organism>